<organism evidence="1 2">
    <name type="scientific">Penicillium cinerascens</name>
    <dbReference type="NCBI Taxonomy" id="70096"/>
    <lineage>
        <taxon>Eukaryota</taxon>
        <taxon>Fungi</taxon>
        <taxon>Dikarya</taxon>
        <taxon>Ascomycota</taxon>
        <taxon>Pezizomycotina</taxon>
        <taxon>Eurotiomycetes</taxon>
        <taxon>Eurotiomycetidae</taxon>
        <taxon>Eurotiales</taxon>
        <taxon>Aspergillaceae</taxon>
        <taxon>Penicillium</taxon>
    </lineage>
</organism>
<dbReference type="AlphaFoldDB" id="A0A9W9N8W8"/>
<evidence type="ECO:0008006" key="3">
    <source>
        <dbReference type="Google" id="ProtNLM"/>
    </source>
</evidence>
<reference evidence="1" key="2">
    <citation type="journal article" date="2023" name="IMA Fungus">
        <title>Comparative genomic study of the Penicillium genus elucidates a diverse pangenome and 15 lateral gene transfer events.</title>
        <authorList>
            <person name="Petersen C."/>
            <person name="Sorensen T."/>
            <person name="Nielsen M.R."/>
            <person name="Sondergaard T.E."/>
            <person name="Sorensen J.L."/>
            <person name="Fitzpatrick D.A."/>
            <person name="Frisvad J.C."/>
            <person name="Nielsen K.L."/>
        </authorList>
    </citation>
    <scope>NUCLEOTIDE SEQUENCE</scope>
    <source>
        <strain evidence="1">IBT 15544</strain>
    </source>
</reference>
<dbReference type="SUPFAM" id="SSF54373">
    <property type="entry name" value="FAD-linked reductases, C-terminal domain"/>
    <property type="match status" value="1"/>
</dbReference>
<dbReference type="InterPro" id="IPR036188">
    <property type="entry name" value="FAD/NAD-bd_sf"/>
</dbReference>
<dbReference type="OrthoDB" id="7777654at2759"/>
<dbReference type="EMBL" id="JAPQKR010000005">
    <property type="protein sequence ID" value="KAJ5215415.1"/>
    <property type="molecule type" value="Genomic_DNA"/>
</dbReference>
<evidence type="ECO:0000313" key="1">
    <source>
        <dbReference type="EMBL" id="KAJ5215415.1"/>
    </source>
</evidence>
<accession>A0A9W9N8W8</accession>
<protein>
    <recommendedName>
        <fullName evidence="3">Amine oxidase domain-containing protein</fullName>
    </recommendedName>
</protein>
<proteinExistence type="predicted"/>
<dbReference type="RefSeq" id="XP_058311228.1">
    <property type="nucleotide sequence ID" value="XM_058448884.1"/>
</dbReference>
<dbReference type="Gene3D" id="3.50.50.60">
    <property type="entry name" value="FAD/NAD(P)-binding domain"/>
    <property type="match status" value="2"/>
</dbReference>
<dbReference type="Proteomes" id="UP001150904">
    <property type="component" value="Unassembled WGS sequence"/>
</dbReference>
<dbReference type="GeneID" id="83176185"/>
<comment type="caution">
    <text evidence="1">The sequence shown here is derived from an EMBL/GenBank/DDBJ whole genome shotgun (WGS) entry which is preliminary data.</text>
</comment>
<gene>
    <name evidence="1" type="ORF">N7498_001822</name>
</gene>
<evidence type="ECO:0000313" key="2">
    <source>
        <dbReference type="Proteomes" id="UP001150904"/>
    </source>
</evidence>
<sequence>MTRFMVLPRFSSVLDRAINEADVRFKSACKVALLFKERFWEKGEPQIFGGYSKPSSDLVGALYYPVYGLNKSRPGLIMHCRGGDWSDRFARELYTGDYERLCWLQDQHTASSWCRPDIEQHKLYIPAYHNTEHNTIFIGEHTAPTHAWLSSSLHSSVRGSI</sequence>
<name>A0A9W9N8W8_9EURO</name>
<dbReference type="Gene3D" id="3.90.660.10">
    <property type="match status" value="2"/>
</dbReference>
<reference evidence="1" key="1">
    <citation type="submission" date="2022-12" db="EMBL/GenBank/DDBJ databases">
        <authorList>
            <person name="Petersen C."/>
        </authorList>
    </citation>
    <scope>NUCLEOTIDE SEQUENCE</scope>
    <source>
        <strain evidence="1">IBT 15544</strain>
    </source>
</reference>
<keyword evidence="2" id="KW-1185">Reference proteome</keyword>